<dbReference type="STRING" id="1817758.A2150_06700"/>
<organism evidence="2 3">
    <name type="scientific">Candidatus Muproteobacteria bacterium RBG_16_64_11</name>
    <dbReference type="NCBI Taxonomy" id="1817758"/>
    <lineage>
        <taxon>Bacteria</taxon>
        <taxon>Pseudomonadati</taxon>
        <taxon>Pseudomonadota</taxon>
        <taxon>Candidatus Muproteobacteria</taxon>
    </lineage>
</organism>
<comment type="caution">
    <text evidence="2">The sequence shown here is derived from an EMBL/GenBank/DDBJ whole genome shotgun (WGS) entry which is preliminary data.</text>
</comment>
<feature type="signal peptide" evidence="1">
    <location>
        <begin position="1"/>
        <end position="25"/>
    </location>
</feature>
<proteinExistence type="predicted"/>
<evidence type="ECO:0000313" key="2">
    <source>
        <dbReference type="EMBL" id="OGI43327.1"/>
    </source>
</evidence>
<dbReference type="Proteomes" id="UP000177925">
    <property type="component" value="Unassembled WGS sequence"/>
</dbReference>
<gene>
    <name evidence="2" type="ORF">A2150_06700</name>
</gene>
<keyword evidence="1" id="KW-0732">Signal</keyword>
<accession>A0A1F6TDV5</accession>
<evidence type="ECO:0000256" key="1">
    <source>
        <dbReference type="SAM" id="SignalP"/>
    </source>
</evidence>
<protein>
    <submittedName>
        <fullName evidence="2">Uncharacterized protein</fullName>
    </submittedName>
</protein>
<dbReference type="EMBL" id="MFSS01000060">
    <property type="protein sequence ID" value="OGI43327.1"/>
    <property type="molecule type" value="Genomic_DNA"/>
</dbReference>
<dbReference type="AlphaFoldDB" id="A0A1F6TDV5"/>
<sequence length="79" mass="8758">MNSASKWLFSALTLLFLFVSAGASAREAAQRSIVPEQDRICNEKCKEYVKQPTEHEGCFVQCYEAAKAAKTKSPVKTTN</sequence>
<evidence type="ECO:0000313" key="3">
    <source>
        <dbReference type="Proteomes" id="UP000177925"/>
    </source>
</evidence>
<reference evidence="2 3" key="1">
    <citation type="journal article" date="2016" name="Nat. Commun.">
        <title>Thousands of microbial genomes shed light on interconnected biogeochemical processes in an aquifer system.</title>
        <authorList>
            <person name="Anantharaman K."/>
            <person name="Brown C.T."/>
            <person name="Hug L.A."/>
            <person name="Sharon I."/>
            <person name="Castelle C.J."/>
            <person name="Probst A.J."/>
            <person name="Thomas B.C."/>
            <person name="Singh A."/>
            <person name="Wilkins M.J."/>
            <person name="Karaoz U."/>
            <person name="Brodie E.L."/>
            <person name="Williams K.H."/>
            <person name="Hubbard S.S."/>
            <person name="Banfield J.F."/>
        </authorList>
    </citation>
    <scope>NUCLEOTIDE SEQUENCE [LARGE SCALE GENOMIC DNA]</scope>
</reference>
<feature type="chain" id="PRO_5009526662" evidence="1">
    <location>
        <begin position="26"/>
        <end position="79"/>
    </location>
</feature>
<name>A0A1F6TDV5_9PROT</name>